<accession>A0ABQ7GBJ2</accession>
<gene>
    <name evidence="1" type="ORF">DUNSADRAFT_12319</name>
</gene>
<reference evidence="1" key="1">
    <citation type="submission" date="2017-08" db="EMBL/GenBank/DDBJ databases">
        <authorList>
            <person name="Polle J.E."/>
            <person name="Barry K."/>
            <person name="Cushman J."/>
            <person name="Schmutz J."/>
            <person name="Tran D."/>
            <person name="Hathwaick L.T."/>
            <person name="Yim W.C."/>
            <person name="Jenkins J."/>
            <person name="Mckie-Krisberg Z.M."/>
            <person name="Prochnik S."/>
            <person name="Lindquist E."/>
            <person name="Dockter R.B."/>
            <person name="Adam C."/>
            <person name="Molina H."/>
            <person name="Bunkerborg J."/>
            <person name="Jin E."/>
            <person name="Buchheim M."/>
            <person name="Magnuson J."/>
        </authorList>
    </citation>
    <scope>NUCLEOTIDE SEQUENCE</scope>
    <source>
        <strain evidence="1">CCAP 19/18</strain>
    </source>
</reference>
<comment type="caution">
    <text evidence="1">The sequence shown here is derived from an EMBL/GenBank/DDBJ whole genome shotgun (WGS) entry which is preliminary data.</text>
</comment>
<name>A0ABQ7GBJ2_DUNSA</name>
<dbReference type="Proteomes" id="UP000815325">
    <property type="component" value="Unassembled WGS sequence"/>
</dbReference>
<proteinExistence type="predicted"/>
<protein>
    <submittedName>
        <fullName evidence="1">Uncharacterized protein</fullName>
    </submittedName>
</protein>
<organism evidence="1 2">
    <name type="scientific">Dunaliella salina</name>
    <name type="common">Green alga</name>
    <name type="synonym">Protococcus salinus</name>
    <dbReference type="NCBI Taxonomy" id="3046"/>
    <lineage>
        <taxon>Eukaryota</taxon>
        <taxon>Viridiplantae</taxon>
        <taxon>Chlorophyta</taxon>
        <taxon>core chlorophytes</taxon>
        <taxon>Chlorophyceae</taxon>
        <taxon>CS clade</taxon>
        <taxon>Chlamydomonadales</taxon>
        <taxon>Dunaliellaceae</taxon>
        <taxon>Dunaliella</taxon>
    </lineage>
</organism>
<evidence type="ECO:0000313" key="1">
    <source>
        <dbReference type="EMBL" id="KAF5831979.1"/>
    </source>
</evidence>
<sequence>MPSSHTSWGAHQQVNATALQVHQAEQILAEAASWQPRLLRCITAIGSKEELLAFVHQYGLCLDVINKATCVYRLARMFCSIPNAGHRAQWHQELLASPAFHLLLGRWVAQGLFWGIAFRKVSGPPRLRHLQELKCCHVLWPQRNKYAKKKGVFFRKTVMHEKGDSNKENGVHAGLANLLWSLAKMADPSHETMMAAVARMTAMLRDPALSSSFDAQALSNSVWALAHIRTKMCDLPGKFQELDAAAGSPGCCMAFLEALADSASHMLASLDVGAVRLSDYMTEVESKFSCQAMVNLVWSFASILGAQCACNEHVLGMFQRVRQEAIIRLHATSSALQQKQPWAYRIPGGLNEQALANMVYAFEIAELLDRELLQWIFNVAAFRMEQGGQTSAVRAINDPPDRMPAQELCTLLRAAHTLKAQPWTFLSKLAKVVLAKPHILSGWSPSERGEVNRAFALLQTFTKPLVRQQQQQQQKRHQQILQQHQQQQLAAACLLPQQQALLRHRAMTAVQPFSALRLVPGVLEKGGSHAFGGGTLIHVIAACMSEHLLKAEGSIASR</sequence>
<evidence type="ECO:0000313" key="2">
    <source>
        <dbReference type="Proteomes" id="UP000815325"/>
    </source>
</evidence>
<keyword evidence="2" id="KW-1185">Reference proteome</keyword>
<dbReference type="EMBL" id="MU069906">
    <property type="protein sequence ID" value="KAF5831979.1"/>
    <property type="molecule type" value="Genomic_DNA"/>
</dbReference>